<accession>A0AA90NM70</accession>
<dbReference type="Proteomes" id="UP001178148">
    <property type="component" value="Unassembled WGS sequence"/>
</dbReference>
<dbReference type="GO" id="GO:0000287">
    <property type="term" value="F:magnesium ion binding"/>
    <property type="evidence" value="ECO:0007669"/>
    <property type="project" value="InterPro"/>
</dbReference>
<dbReference type="InterPro" id="IPR036412">
    <property type="entry name" value="HAD-like_sf"/>
</dbReference>
<dbReference type="GO" id="GO:0009117">
    <property type="term" value="P:nucleotide metabolic process"/>
    <property type="evidence" value="ECO:0007669"/>
    <property type="project" value="InterPro"/>
</dbReference>
<keyword evidence="2" id="KW-1185">Reference proteome</keyword>
<sequence>MEYPIDEKLVIGVASSALFDLSESDKVFKEGGEDKYRKYQRENIDNTLEKGVAFPFIKRFLSLNNVFEDERPVEVVLLSKNDPDTGLRVFQSINKHNLNISRAAFVTGNSPYEFIPAFNVSLFLSANKKDVEQAIKAGYPAGFVMQSKINDDDHDTKLKIAFDFDGVIADDESEKVYKKSDLTGFMAYEKENVHIPHKEGPLGGLFKRLSSLQELERNRKCGNNSYQRVIRISIVTARAAPAHERVVTTLNQWGVSADDTFFLGGMKKNRVLEILKPHIFFDDQLSHLKVSDRGIPMVHIPFGIANHASDKAP</sequence>
<reference evidence="1 2" key="1">
    <citation type="journal article" date="2023" name="bioRxiv">
        <title>An intranuclear bacterial parasite of deep-sea mussels expresses apoptosis inhibitors acquired from its host.</title>
        <authorList>
            <person name="Gonzalez Porras M.A."/>
            <person name="Assie A."/>
            <person name="Tietjen M."/>
            <person name="Violette M."/>
            <person name="Kleiner M."/>
            <person name="Gruber-Vodicka H."/>
            <person name="Dubilier N."/>
            <person name="Leisch N."/>
        </authorList>
    </citation>
    <scope>NUCLEOTIDE SEQUENCE [LARGE SCALE GENOMIC DNA]</scope>
    <source>
        <strain evidence="1">IAP13</strain>
    </source>
</reference>
<organism evidence="1 2">
    <name type="scientific">Candidatus Endonucleibacter bathymodioli</name>
    <dbReference type="NCBI Taxonomy" id="539814"/>
    <lineage>
        <taxon>Bacteria</taxon>
        <taxon>Pseudomonadati</taxon>
        <taxon>Pseudomonadota</taxon>
        <taxon>Gammaproteobacteria</taxon>
        <taxon>Oceanospirillales</taxon>
        <taxon>Endozoicomonadaceae</taxon>
        <taxon>Candidatus Endonucleibacter</taxon>
    </lineage>
</organism>
<dbReference type="PANTHER" id="PTHR31367:SF5">
    <property type="entry name" value="CYTOSOLIC 5'-NUCLEOTIDASE 1A"/>
    <property type="match status" value="1"/>
</dbReference>
<dbReference type="SUPFAM" id="SSF56784">
    <property type="entry name" value="HAD-like"/>
    <property type="match status" value="1"/>
</dbReference>
<evidence type="ECO:0000313" key="1">
    <source>
        <dbReference type="EMBL" id="MDP0589300.1"/>
    </source>
</evidence>
<dbReference type="GO" id="GO:0008253">
    <property type="term" value="F:5'-nucleotidase activity"/>
    <property type="evidence" value="ECO:0007669"/>
    <property type="project" value="InterPro"/>
</dbReference>
<name>A0AA90NM70_9GAMM</name>
<dbReference type="PANTHER" id="PTHR31367">
    <property type="entry name" value="CYTOSOLIC 5'-NUCLEOTIDASE 1 FAMILY MEMBER"/>
    <property type="match status" value="1"/>
</dbReference>
<dbReference type="EMBL" id="JASXSV010000012">
    <property type="protein sequence ID" value="MDP0589300.1"/>
    <property type="molecule type" value="Genomic_DNA"/>
</dbReference>
<dbReference type="InterPro" id="IPR010394">
    <property type="entry name" value="5-nucleotidase"/>
</dbReference>
<proteinExistence type="predicted"/>
<gene>
    <name evidence="1" type="ORF">QS748_08970</name>
</gene>
<dbReference type="Pfam" id="PF06189">
    <property type="entry name" value="5-nucleotidase"/>
    <property type="match status" value="1"/>
</dbReference>
<evidence type="ECO:0000313" key="2">
    <source>
        <dbReference type="Proteomes" id="UP001178148"/>
    </source>
</evidence>
<dbReference type="GO" id="GO:0005737">
    <property type="term" value="C:cytoplasm"/>
    <property type="evidence" value="ECO:0007669"/>
    <property type="project" value="InterPro"/>
</dbReference>
<dbReference type="AlphaFoldDB" id="A0AA90NM70"/>
<protein>
    <submittedName>
        <fullName evidence="1">5'-nucleotidase</fullName>
    </submittedName>
</protein>
<comment type="caution">
    <text evidence="1">The sequence shown here is derived from an EMBL/GenBank/DDBJ whole genome shotgun (WGS) entry which is preliminary data.</text>
</comment>
<dbReference type="GO" id="GO:0000166">
    <property type="term" value="F:nucleotide binding"/>
    <property type="evidence" value="ECO:0007669"/>
    <property type="project" value="InterPro"/>
</dbReference>